<gene>
    <name evidence="1" type="ORF">ISN44_As09g003970</name>
</gene>
<organism evidence="1 2">
    <name type="scientific">Arabidopsis suecica</name>
    <name type="common">Swedish thale-cress</name>
    <name type="synonym">Cardaminopsis suecica</name>
    <dbReference type="NCBI Taxonomy" id="45249"/>
    <lineage>
        <taxon>Eukaryota</taxon>
        <taxon>Viridiplantae</taxon>
        <taxon>Streptophyta</taxon>
        <taxon>Embryophyta</taxon>
        <taxon>Tracheophyta</taxon>
        <taxon>Spermatophyta</taxon>
        <taxon>Magnoliopsida</taxon>
        <taxon>eudicotyledons</taxon>
        <taxon>Gunneridae</taxon>
        <taxon>Pentapetalae</taxon>
        <taxon>rosids</taxon>
        <taxon>malvids</taxon>
        <taxon>Brassicales</taxon>
        <taxon>Brassicaceae</taxon>
        <taxon>Camelineae</taxon>
        <taxon>Arabidopsis</taxon>
    </lineage>
</organism>
<sequence>IHAFMYIEILVWLIDKETTKKKYFRLRDVELGRLPAGERIQDQSDGEENDLAKD</sequence>
<reference evidence="1 2" key="1">
    <citation type="submission" date="2020-12" db="EMBL/GenBank/DDBJ databases">
        <title>Concerted genomic and epigenomic changes stabilize Arabidopsis allopolyploids.</title>
        <authorList>
            <person name="Chen Z."/>
        </authorList>
    </citation>
    <scope>NUCLEOTIDE SEQUENCE [LARGE SCALE GENOMIC DNA]</scope>
    <source>
        <strain evidence="1">As9502</strain>
        <tissue evidence="1">Leaf</tissue>
    </source>
</reference>
<protein>
    <submittedName>
        <fullName evidence="1">Uncharacterized protein</fullName>
    </submittedName>
</protein>
<dbReference type="EMBL" id="JAEFBJ010000009">
    <property type="protein sequence ID" value="KAG7572001.1"/>
    <property type="molecule type" value="Genomic_DNA"/>
</dbReference>
<evidence type="ECO:0000313" key="2">
    <source>
        <dbReference type="Proteomes" id="UP000694251"/>
    </source>
</evidence>
<keyword evidence="2" id="KW-1185">Reference proteome</keyword>
<dbReference type="OrthoDB" id="1129370at2759"/>
<dbReference type="Proteomes" id="UP000694251">
    <property type="component" value="Chromosome 9"/>
</dbReference>
<proteinExistence type="predicted"/>
<feature type="non-terminal residue" evidence="1">
    <location>
        <position position="54"/>
    </location>
</feature>
<evidence type="ECO:0000313" key="1">
    <source>
        <dbReference type="EMBL" id="KAG7572001.1"/>
    </source>
</evidence>
<feature type="non-terminal residue" evidence="1">
    <location>
        <position position="1"/>
    </location>
</feature>
<name>A0A8T2AEL1_ARASU</name>
<dbReference type="AlphaFoldDB" id="A0A8T2AEL1"/>
<accession>A0A8T2AEL1</accession>
<comment type="caution">
    <text evidence="1">The sequence shown here is derived from an EMBL/GenBank/DDBJ whole genome shotgun (WGS) entry which is preliminary data.</text>
</comment>